<gene>
    <name evidence="2" type="ORF">CV103_12550</name>
</gene>
<dbReference type="CDD" id="cd01038">
    <property type="entry name" value="Endonuclease_DUF559"/>
    <property type="match status" value="1"/>
</dbReference>
<dbReference type="InterPro" id="IPR011335">
    <property type="entry name" value="Restrct_endonuc-II-like"/>
</dbReference>
<organism evidence="2 3">
    <name type="scientific">Edaphosphingomonas fennica</name>
    <dbReference type="NCBI Taxonomy" id="114404"/>
    <lineage>
        <taxon>Bacteria</taxon>
        <taxon>Pseudomonadati</taxon>
        <taxon>Pseudomonadota</taxon>
        <taxon>Alphaproteobacteria</taxon>
        <taxon>Sphingomonadales</taxon>
        <taxon>Rhizorhabdaceae</taxon>
        <taxon>Edaphosphingomonas</taxon>
    </lineage>
</organism>
<evidence type="ECO:0000313" key="2">
    <source>
        <dbReference type="EMBL" id="PTD19998.1"/>
    </source>
</evidence>
<comment type="caution">
    <text evidence="2">The sequence shown here is derived from an EMBL/GenBank/DDBJ whole genome shotgun (WGS) entry which is preliminary data.</text>
</comment>
<proteinExistence type="predicted"/>
<evidence type="ECO:0000259" key="1">
    <source>
        <dbReference type="Pfam" id="PF04480"/>
    </source>
</evidence>
<dbReference type="InterPro" id="IPR007569">
    <property type="entry name" value="DUF559"/>
</dbReference>
<dbReference type="PANTHER" id="PTHR38590">
    <property type="entry name" value="BLL0828 PROTEIN"/>
    <property type="match status" value="1"/>
</dbReference>
<dbReference type="InterPro" id="IPR047216">
    <property type="entry name" value="Endonuclease_DUF559_bact"/>
</dbReference>
<dbReference type="SUPFAM" id="SSF52980">
    <property type="entry name" value="Restriction endonuclease-like"/>
    <property type="match status" value="1"/>
</dbReference>
<dbReference type="Gene3D" id="3.40.960.10">
    <property type="entry name" value="VSR Endonuclease"/>
    <property type="match status" value="1"/>
</dbReference>
<feature type="domain" description="DUF559" evidence="1">
    <location>
        <begin position="8"/>
        <end position="109"/>
    </location>
</feature>
<keyword evidence="3" id="KW-1185">Reference proteome</keyword>
<dbReference type="RefSeq" id="WP_107395117.1">
    <property type="nucleotide sequence ID" value="NZ_PHHF01000049.1"/>
</dbReference>
<accession>A0A2T4HW06</accession>
<dbReference type="PANTHER" id="PTHR38590:SF1">
    <property type="entry name" value="BLL0828 PROTEIN"/>
    <property type="match status" value="1"/>
</dbReference>
<sequence>MRRVPEHMTANARALRNSQTEPERLLWRRLSRYRPRFTRQLVVGPYILDIACRSAGLAIECDGSQHLDAHDYDARRDQFLADQGWVVLRFWNGEVLANPAGVVEAILARTAECLGGTHPQPLPSREGRKKR</sequence>
<dbReference type="Pfam" id="PF04480">
    <property type="entry name" value="DUF559"/>
    <property type="match status" value="1"/>
</dbReference>
<protein>
    <recommendedName>
        <fullName evidence="1">DUF559 domain-containing protein</fullName>
    </recommendedName>
</protein>
<name>A0A2T4HW06_9SPHN</name>
<reference evidence="2 3" key="1">
    <citation type="submission" date="2017-11" db="EMBL/GenBank/DDBJ databases">
        <title>Sphingomonas oleivorans sp. nov., isolated from oil-contaminated soil.</title>
        <authorList>
            <person name="Wang L."/>
            <person name="Chen L."/>
        </authorList>
    </citation>
    <scope>NUCLEOTIDE SEQUENCE [LARGE SCALE GENOMIC DNA]</scope>
    <source>
        <strain evidence="2 3">K101</strain>
    </source>
</reference>
<dbReference type="Proteomes" id="UP000241206">
    <property type="component" value="Unassembled WGS sequence"/>
</dbReference>
<dbReference type="EMBL" id="PHHF01000049">
    <property type="protein sequence ID" value="PTD19998.1"/>
    <property type="molecule type" value="Genomic_DNA"/>
</dbReference>
<evidence type="ECO:0000313" key="3">
    <source>
        <dbReference type="Proteomes" id="UP000241206"/>
    </source>
</evidence>
<dbReference type="AlphaFoldDB" id="A0A2T4HW06"/>